<evidence type="ECO:0000256" key="1">
    <source>
        <dbReference type="SAM" id="SignalP"/>
    </source>
</evidence>
<evidence type="ECO:0000313" key="2">
    <source>
        <dbReference type="EMBL" id="CDQ85068.1"/>
    </source>
</evidence>
<evidence type="ECO:0000313" key="3">
    <source>
        <dbReference type="Proteomes" id="UP000193380"/>
    </source>
</evidence>
<dbReference type="Proteomes" id="UP000193380">
    <property type="component" value="Unassembled WGS sequence"/>
</dbReference>
<feature type="chain" id="PRO_5001595675" evidence="1">
    <location>
        <begin position="26"/>
        <end position="78"/>
    </location>
</feature>
<sequence>MRGMQESMWVLPLVLLGLLKPWAAGYSLSQVCDPSEDGTIYNYKAKTLNGSRSVSLSEYMGKTVLFPLTEDSPSSTWS</sequence>
<dbReference type="PaxDb" id="8022-A0A060XZE5"/>
<name>A0A060XZE5_ONCMY</name>
<accession>A0A060XZE5</accession>
<dbReference type="STRING" id="8022.A0A060XZE5"/>
<reference evidence="2" key="2">
    <citation type="submission" date="2014-03" db="EMBL/GenBank/DDBJ databases">
        <authorList>
            <person name="Genoscope - CEA"/>
        </authorList>
    </citation>
    <scope>NUCLEOTIDE SEQUENCE</scope>
</reference>
<organism evidence="2 3">
    <name type="scientific">Oncorhynchus mykiss</name>
    <name type="common">Rainbow trout</name>
    <name type="synonym">Salmo gairdneri</name>
    <dbReference type="NCBI Taxonomy" id="8022"/>
    <lineage>
        <taxon>Eukaryota</taxon>
        <taxon>Metazoa</taxon>
        <taxon>Chordata</taxon>
        <taxon>Craniata</taxon>
        <taxon>Vertebrata</taxon>
        <taxon>Euteleostomi</taxon>
        <taxon>Actinopterygii</taxon>
        <taxon>Neopterygii</taxon>
        <taxon>Teleostei</taxon>
        <taxon>Protacanthopterygii</taxon>
        <taxon>Salmoniformes</taxon>
        <taxon>Salmonidae</taxon>
        <taxon>Salmoninae</taxon>
        <taxon>Oncorhynchus</taxon>
    </lineage>
</organism>
<keyword evidence="1" id="KW-0732">Signal</keyword>
<reference evidence="2" key="1">
    <citation type="journal article" date="2014" name="Nat. Commun.">
        <title>The rainbow trout genome provides novel insights into evolution after whole-genome duplication in vertebrates.</title>
        <authorList>
            <person name="Berthelot C."/>
            <person name="Brunet F."/>
            <person name="Chalopin D."/>
            <person name="Juanchich A."/>
            <person name="Bernard M."/>
            <person name="Noel B."/>
            <person name="Bento P."/>
            <person name="Da Silva C."/>
            <person name="Labadie K."/>
            <person name="Alberti A."/>
            <person name="Aury J.M."/>
            <person name="Louis A."/>
            <person name="Dehais P."/>
            <person name="Bardou P."/>
            <person name="Montfort J."/>
            <person name="Klopp C."/>
            <person name="Cabau C."/>
            <person name="Gaspin C."/>
            <person name="Thorgaard G.H."/>
            <person name="Boussaha M."/>
            <person name="Quillet E."/>
            <person name="Guyomard R."/>
            <person name="Galiana D."/>
            <person name="Bobe J."/>
            <person name="Volff J.N."/>
            <person name="Genet C."/>
            <person name="Wincker P."/>
            <person name="Jaillon O."/>
            <person name="Roest Crollius H."/>
            <person name="Guiguen Y."/>
        </authorList>
    </citation>
    <scope>NUCLEOTIDE SEQUENCE [LARGE SCALE GENOMIC DNA]</scope>
</reference>
<dbReference type="EMBL" id="FR906656">
    <property type="protein sequence ID" value="CDQ85068.1"/>
    <property type="molecule type" value="Genomic_DNA"/>
</dbReference>
<proteinExistence type="predicted"/>
<gene>
    <name evidence="2" type="ORF">GSONMT00051848001</name>
</gene>
<feature type="signal peptide" evidence="1">
    <location>
        <begin position="1"/>
        <end position="25"/>
    </location>
</feature>
<dbReference type="AlphaFoldDB" id="A0A060XZE5"/>
<protein>
    <submittedName>
        <fullName evidence="2">Uncharacterized protein</fullName>
    </submittedName>
</protein>